<proteinExistence type="inferred from homology"/>
<dbReference type="Pfam" id="PF00528">
    <property type="entry name" value="BPD_transp_1"/>
    <property type="match status" value="1"/>
</dbReference>
<dbReference type="PROSITE" id="PS50928">
    <property type="entry name" value="ABC_TM1"/>
    <property type="match status" value="1"/>
</dbReference>
<name>A0A7G9B8M8_9FIRM</name>
<dbReference type="CDD" id="cd06261">
    <property type="entry name" value="TM_PBP2"/>
    <property type="match status" value="1"/>
</dbReference>
<dbReference type="AlphaFoldDB" id="A0A7G9B8M8"/>
<gene>
    <name evidence="9" type="ORF">H8790_12700</name>
</gene>
<dbReference type="GO" id="GO:0055085">
    <property type="term" value="P:transmembrane transport"/>
    <property type="evidence" value="ECO:0007669"/>
    <property type="project" value="InterPro"/>
</dbReference>
<feature type="transmembrane region" description="Helical" evidence="7">
    <location>
        <begin position="66"/>
        <end position="91"/>
    </location>
</feature>
<feature type="transmembrane region" description="Helical" evidence="7">
    <location>
        <begin position="103"/>
        <end position="122"/>
    </location>
</feature>
<comment type="similarity">
    <text evidence="7">Belongs to the binding-protein-dependent transport system permease family.</text>
</comment>
<evidence type="ECO:0000256" key="2">
    <source>
        <dbReference type="ARBA" id="ARBA00022448"/>
    </source>
</evidence>
<organism evidence="9 10">
    <name type="scientific">Oscillibacter hominis</name>
    <dbReference type="NCBI Taxonomy" id="2763056"/>
    <lineage>
        <taxon>Bacteria</taxon>
        <taxon>Bacillati</taxon>
        <taxon>Bacillota</taxon>
        <taxon>Clostridia</taxon>
        <taxon>Eubacteriales</taxon>
        <taxon>Oscillospiraceae</taxon>
        <taxon>Oscillibacter</taxon>
    </lineage>
</organism>
<dbReference type="SUPFAM" id="SSF161098">
    <property type="entry name" value="MetI-like"/>
    <property type="match status" value="1"/>
</dbReference>
<evidence type="ECO:0000256" key="4">
    <source>
        <dbReference type="ARBA" id="ARBA00022692"/>
    </source>
</evidence>
<feature type="domain" description="ABC transmembrane type-1" evidence="8">
    <location>
        <begin position="64"/>
        <end position="253"/>
    </location>
</feature>
<dbReference type="InterPro" id="IPR050366">
    <property type="entry name" value="BP-dependent_transpt_permease"/>
</dbReference>
<dbReference type="InterPro" id="IPR000515">
    <property type="entry name" value="MetI-like"/>
</dbReference>
<evidence type="ECO:0000256" key="1">
    <source>
        <dbReference type="ARBA" id="ARBA00004651"/>
    </source>
</evidence>
<dbReference type="Gene3D" id="1.10.3720.10">
    <property type="entry name" value="MetI-like"/>
    <property type="match status" value="1"/>
</dbReference>
<dbReference type="Proteomes" id="UP000515960">
    <property type="component" value="Chromosome"/>
</dbReference>
<keyword evidence="10" id="KW-1185">Reference proteome</keyword>
<dbReference type="GO" id="GO:0005886">
    <property type="term" value="C:plasma membrane"/>
    <property type="evidence" value="ECO:0007669"/>
    <property type="project" value="UniProtKB-SubCell"/>
</dbReference>
<dbReference type="InterPro" id="IPR035906">
    <property type="entry name" value="MetI-like_sf"/>
</dbReference>
<protein>
    <submittedName>
        <fullName evidence="9">ABC transporter permease</fullName>
    </submittedName>
</protein>
<keyword evidence="5 7" id="KW-1133">Transmembrane helix</keyword>
<dbReference type="PANTHER" id="PTHR43386">
    <property type="entry name" value="OLIGOPEPTIDE TRANSPORT SYSTEM PERMEASE PROTEIN APPC"/>
    <property type="match status" value="1"/>
</dbReference>
<sequence length="266" mass="28447">MAMLGLVVFLIVLFFAISAPLFANYEEEAIKQNVYEKFAPPSSEHILGMDSYGRDLFARIIFGARLSLLISLSTVGASLVIGCLLGSLCAYYGGWLDAITMRIVDIFLALPMTLMAVTVVAALGTSTANLIIALTISMVPPFVRIVRSAVLQVKGSDYIEAALAYGTKDMRIILTHVLPNAIGPIIVQATLNLASVLLSVAALGFIGLGVPSPQPEWGTMLAESKAQMRYQPWQVIIPGIAIAVTVLSINLIGDGLRDALDPKLKN</sequence>
<feature type="transmembrane region" description="Helical" evidence="7">
    <location>
        <begin position="230"/>
        <end position="253"/>
    </location>
</feature>
<evidence type="ECO:0000256" key="7">
    <source>
        <dbReference type="RuleBase" id="RU363032"/>
    </source>
</evidence>
<accession>A0A7G9B8M8</accession>
<dbReference type="EMBL" id="CP060490">
    <property type="protein sequence ID" value="QNL45909.1"/>
    <property type="molecule type" value="Genomic_DNA"/>
</dbReference>
<evidence type="ECO:0000259" key="8">
    <source>
        <dbReference type="PROSITE" id="PS50928"/>
    </source>
</evidence>
<comment type="subcellular location">
    <subcellularLocation>
        <location evidence="1 7">Cell membrane</location>
        <topology evidence="1 7">Multi-pass membrane protein</topology>
    </subcellularLocation>
</comment>
<dbReference type="InterPro" id="IPR025966">
    <property type="entry name" value="OppC_N"/>
</dbReference>
<dbReference type="Pfam" id="PF12911">
    <property type="entry name" value="OppC_N"/>
    <property type="match status" value="1"/>
</dbReference>
<dbReference type="KEGG" id="ohi:H8790_12700"/>
<feature type="transmembrane region" description="Helical" evidence="7">
    <location>
        <begin position="191"/>
        <end position="210"/>
    </location>
</feature>
<keyword evidence="6 7" id="KW-0472">Membrane</keyword>
<dbReference type="PANTHER" id="PTHR43386:SF1">
    <property type="entry name" value="D,D-DIPEPTIDE TRANSPORT SYSTEM PERMEASE PROTEIN DDPC-RELATED"/>
    <property type="match status" value="1"/>
</dbReference>
<evidence type="ECO:0000313" key="9">
    <source>
        <dbReference type="EMBL" id="QNL45909.1"/>
    </source>
</evidence>
<evidence type="ECO:0000256" key="6">
    <source>
        <dbReference type="ARBA" id="ARBA00023136"/>
    </source>
</evidence>
<keyword evidence="2 7" id="KW-0813">Transport</keyword>
<reference evidence="9 10" key="1">
    <citation type="submission" date="2020-08" db="EMBL/GenBank/DDBJ databases">
        <authorList>
            <person name="Liu C."/>
            <person name="Sun Q."/>
        </authorList>
    </citation>
    <scope>NUCLEOTIDE SEQUENCE [LARGE SCALE GENOMIC DNA]</scope>
    <source>
        <strain evidence="9 10">NSJ-62</strain>
    </source>
</reference>
<keyword evidence="4 7" id="KW-0812">Transmembrane</keyword>
<keyword evidence="3" id="KW-1003">Cell membrane</keyword>
<evidence type="ECO:0000313" key="10">
    <source>
        <dbReference type="Proteomes" id="UP000515960"/>
    </source>
</evidence>
<evidence type="ECO:0000256" key="3">
    <source>
        <dbReference type="ARBA" id="ARBA00022475"/>
    </source>
</evidence>
<evidence type="ECO:0000256" key="5">
    <source>
        <dbReference type="ARBA" id="ARBA00022989"/>
    </source>
</evidence>